<dbReference type="InterPro" id="IPR010994">
    <property type="entry name" value="RuvA_2-like"/>
</dbReference>
<dbReference type="GO" id="GO:0015627">
    <property type="term" value="C:type II protein secretion system complex"/>
    <property type="evidence" value="ECO:0007669"/>
    <property type="project" value="TreeGrafter"/>
</dbReference>
<dbReference type="SUPFAM" id="SSF74853">
    <property type="entry name" value="Lamin A/C globular tail domain"/>
    <property type="match status" value="2"/>
</dbReference>
<dbReference type="InterPro" id="IPR051675">
    <property type="entry name" value="Endo/Exo/Phosphatase_dom_1"/>
</dbReference>
<evidence type="ECO:0000313" key="4">
    <source>
        <dbReference type="Proteomes" id="UP000178895"/>
    </source>
</evidence>
<dbReference type="InterPro" id="IPR001322">
    <property type="entry name" value="Lamin_tail_dom"/>
</dbReference>
<dbReference type="Proteomes" id="UP000178895">
    <property type="component" value="Unassembled WGS sequence"/>
</dbReference>
<dbReference type="Gene3D" id="2.60.40.1260">
    <property type="entry name" value="Lamin Tail domain"/>
    <property type="match status" value="1"/>
</dbReference>
<gene>
    <name evidence="3" type="ORF">A2469_04725</name>
</gene>
<accession>A0A1F6NZK4</accession>
<evidence type="ECO:0000313" key="3">
    <source>
        <dbReference type="EMBL" id="OGH89339.1"/>
    </source>
</evidence>
<dbReference type="Pfam" id="PF12836">
    <property type="entry name" value="HHH_3"/>
    <property type="match status" value="1"/>
</dbReference>
<feature type="region of interest" description="Disordered" evidence="1">
    <location>
        <begin position="101"/>
        <end position="128"/>
    </location>
</feature>
<dbReference type="AlphaFoldDB" id="A0A1F6NZK4"/>
<dbReference type="Pfam" id="PF00932">
    <property type="entry name" value="LTD"/>
    <property type="match status" value="2"/>
</dbReference>
<name>A0A1F6NZK4_9BACT</name>
<comment type="caution">
    <text evidence="3">The sequence shown here is derived from an EMBL/GenBank/DDBJ whole genome shotgun (WGS) entry which is preliminary data.</text>
</comment>
<dbReference type="EMBL" id="MFQY01000053">
    <property type="protein sequence ID" value="OGH89339.1"/>
    <property type="molecule type" value="Genomic_DNA"/>
</dbReference>
<organism evidence="3 4">
    <name type="scientific">Candidatus Magasanikbacteria bacterium RIFOXYC2_FULL_40_16</name>
    <dbReference type="NCBI Taxonomy" id="1798703"/>
    <lineage>
        <taxon>Bacteria</taxon>
        <taxon>Candidatus Magasanikiibacteriota</taxon>
    </lineage>
</organism>
<feature type="domain" description="LTD" evidence="2">
    <location>
        <begin position="304"/>
        <end position="453"/>
    </location>
</feature>
<dbReference type="InterPro" id="IPR004509">
    <property type="entry name" value="Competence_ComEA_HhH"/>
</dbReference>
<proteinExistence type="predicted"/>
<protein>
    <recommendedName>
        <fullName evidence="2">LTD domain-containing protein</fullName>
    </recommendedName>
</protein>
<evidence type="ECO:0000259" key="2">
    <source>
        <dbReference type="PROSITE" id="PS51841"/>
    </source>
</evidence>
<evidence type="ECO:0000256" key="1">
    <source>
        <dbReference type="SAM" id="MobiDB-lite"/>
    </source>
</evidence>
<dbReference type="GO" id="GO:0015628">
    <property type="term" value="P:protein secretion by the type II secretion system"/>
    <property type="evidence" value="ECO:0007669"/>
    <property type="project" value="TreeGrafter"/>
</dbReference>
<dbReference type="SUPFAM" id="SSF47781">
    <property type="entry name" value="RuvA domain 2-like"/>
    <property type="match status" value="1"/>
</dbReference>
<sequence length="718" mass="78121">MSIINLFFYMKKLFLLLMILGGIFLFMQNVLADDSLKININTADVGTLDLLLPGIGAVKAQAIIDYRELNGPFETIEEIMDVSGIGQVTFDGLKDLITVGDNEQSPPEADQPSAGTINNEQESEPPPVQNNIEIIQSEPELLGYDIGSVVINEFVSDPADGEVEFLELYNTTIYSIDLSGWWIEDGSVRKSILGGTTLANGFFVLEKPKGNLNNTGDIIKLFDPAGGLIDQMSYGNWDDGNKNDNAPKADDPLATARVYDGQDTDKDDVDFALTQEITKGKPNVIYVEGEIGVSESKTQNNQTTTTAFLISTSTKKVVVESEVKELVKIGDVKIIITEILPNPAGSDTTEMIELYNPTEEDFNLYGLKLDDEDGGSSPYKFPKDTIIKAGEYLVFGKWETKIALNNDMDSARLLAGDNAIIDEIDYSSVTEGAGFARNDSNQWTWTTKITPGAKNSFSAPALTAVAGVKYSATVETGLAELRDRAVGSRVKTKGVVTVLPGVFGTQYFYISNQDGGAQIYMYSKDFPELAIGDEVEVAGEISEAYGETRIKIKNKEDIKVVGKSEPEVIALKISEIDEKYEGSFLRIEGEVTEKKSSYIYLDDGAEEIKVSFKENANIDSSSFETGDRIAVKGILIERSAGYQLLPRSSEDIELLNTAGEGEAVAEASQTDTAEKYLIATAGGLTSILIGLSVKARGFFVVRFIKKLGAVVLAFVKRG</sequence>
<dbReference type="Gene3D" id="1.10.150.280">
    <property type="entry name" value="AF1531-like domain"/>
    <property type="match status" value="1"/>
</dbReference>
<dbReference type="PROSITE" id="PS51841">
    <property type="entry name" value="LTD"/>
    <property type="match status" value="1"/>
</dbReference>
<reference evidence="3 4" key="1">
    <citation type="journal article" date="2016" name="Nat. Commun.">
        <title>Thousands of microbial genomes shed light on interconnected biogeochemical processes in an aquifer system.</title>
        <authorList>
            <person name="Anantharaman K."/>
            <person name="Brown C.T."/>
            <person name="Hug L.A."/>
            <person name="Sharon I."/>
            <person name="Castelle C.J."/>
            <person name="Probst A.J."/>
            <person name="Thomas B.C."/>
            <person name="Singh A."/>
            <person name="Wilkins M.J."/>
            <person name="Karaoz U."/>
            <person name="Brodie E.L."/>
            <person name="Williams K.H."/>
            <person name="Hubbard S.S."/>
            <person name="Banfield J.F."/>
        </authorList>
    </citation>
    <scope>NUCLEOTIDE SEQUENCE [LARGE SCALE GENOMIC DNA]</scope>
</reference>
<dbReference type="PANTHER" id="PTHR21180:SF32">
    <property type="entry name" value="ENDONUCLEASE_EXONUCLEASE_PHOSPHATASE FAMILY DOMAIN-CONTAINING PROTEIN 1"/>
    <property type="match status" value="1"/>
</dbReference>
<dbReference type="InterPro" id="IPR036415">
    <property type="entry name" value="Lamin_tail_dom_sf"/>
</dbReference>
<dbReference type="NCBIfam" id="TIGR00426">
    <property type="entry name" value="competence protein ComEA helix-hairpin-helix repeat region"/>
    <property type="match status" value="1"/>
</dbReference>
<dbReference type="PANTHER" id="PTHR21180">
    <property type="entry name" value="ENDONUCLEASE/EXONUCLEASE/PHOSPHATASE FAMILY DOMAIN-CONTAINING PROTEIN 1"/>
    <property type="match status" value="1"/>
</dbReference>